<feature type="region of interest" description="Disordered" evidence="1">
    <location>
        <begin position="125"/>
        <end position="152"/>
    </location>
</feature>
<evidence type="ECO:0000313" key="4">
    <source>
        <dbReference type="Proteomes" id="UP000828390"/>
    </source>
</evidence>
<dbReference type="SMART" id="SM00454">
    <property type="entry name" value="SAM"/>
    <property type="match status" value="1"/>
</dbReference>
<protein>
    <recommendedName>
        <fullName evidence="2">SAM domain-containing protein</fullName>
    </recommendedName>
</protein>
<dbReference type="Gene3D" id="1.10.150.50">
    <property type="entry name" value="Transcription Factor, Ets-1"/>
    <property type="match status" value="1"/>
</dbReference>
<comment type="caution">
    <text evidence="3">The sequence shown here is derived from an EMBL/GenBank/DDBJ whole genome shotgun (WGS) entry which is preliminary data.</text>
</comment>
<feature type="compositionally biased region" description="Low complexity" evidence="1">
    <location>
        <begin position="29"/>
        <end position="38"/>
    </location>
</feature>
<dbReference type="EMBL" id="JAIWYP010000008">
    <property type="protein sequence ID" value="KAH3782646.1"/>
    <property type="molecule type" value="Genomic_DNA"/>
</dbReference>
<feature type="domain" description="SAM" evidence="2">
    <location>
        <begin position="51"/>
        <end position="117"/>
    </location>
</feature>
<dbReference type="Pfam" id="PF07647">
    <property type="entry name" value="SAM_2"/>
    <property type="match status" value="1"/>
</dbReference>
<feature type="compositionally biased region" description="Basic and acidic residues" evidence="1">
    <location>
        <begin position="139"/>
        <end position="152"/>
    </location>
</feature>
<dbReference type="Proteomes" id="UP000828390">
    <property type="component" value="Unassembled WGS sequence"/>
</dbReference>
<accession>A0A9D4INV9</accession>
<dbReference type="GO" id="GO:0009898">
    <property type="term" value="C:cytoplasmic side of plasma membrane"/>
    <property type="evidence" value="ECO:0007669"/>
    <property type="project" value="TreeGrafter"/>
</dbReference>
<keyword evidence="4" id="KW-1185">Reference proteome</keyword>
<evidence type="ECO:0000256" key="1">
    <source>
        <dbReference type="SAM" id="MobiDB-lite"/>
    </source>
</evidence>
<reference evidence="3" key="1">
    <citation type="journal article" date="2019" name="bioRxiv">
        <title>The Genome of the Zebra Mussel, Dreissena polymorpha: A Resource for Invasive Species Research.</title>
        <authorList>
            <person name="McCartney M.A."/>
            <person name="Auch B."/>
            <person name="Kono T."/>
            <person name="Mallez S."/>
            <person name="Zhang Y."/>
            <person name="Obille A."/>
            <person name="Becker A."/>
            <person name="Abrahante J.E."/>
            <person name="Garbe J."/>
            <person name="Badalamenti J.P."/>
            <person name="Herman A."/>
            <person name="Mangelson H."/>
            <person name="Liachko I."/>
            <person name="Sullivan S."/>
            <person name="Sone E.D."/>
            <person name="Koren S."/>
            <person name="Silverstein K.A.T."/>
            <person name="Beckman K.B."/>
            <person name="Gohl D.M."/>
        </authorList>
    </citation>
    <scope>NUCLEOTIDE SEQUENCE</scope>
    <source>
        <strain evidence="3">Duluth1</strain>
        <tissue evidence="3">Whole animal</tissue>
    </source>
</reference>
<feature type="region of interest" description="Disordered" evidence="1">
    <location>
        <begin position="1"/>
        <end position="39"/>
    </location>
</feature>
<sequence length="152" mass="17675">MDHVEKEDNTSGQDVPLVAVNKPKLKEQTSTTSTTSSKKVTRSKTKPLYFWTSADVNKWLKKHGGHSYDLYGDLFLQQDVTGRTLIRLTEYKLEKIGITNTQHRHELMHYVLKLRLKHENNDLKNLDQRGSGFELPVPDTKRQSVKKKEEKR</sequence>
<dbReference type="InterPro" id="IPR052268">
    <property type="entry name" value="SAM_domain-containing_protein"/>
</dbReference>
<dbReference type="PROSITE" id="PS50105">
    <property type="entry name" value="SAM_DOMAIN"/>
    <property type="match status" value="1"/>
</dbReference>
<dbReference type="InterPro" id="IPR001660">
    <property type="entry name" value="SAM"/>
</dbReference>
<dbReference type="PANTHER" id="PTHR20843">
    <property type="entry name" value="STERILE ALPHA MOTIF DOMAIN CONTAINING PROTEIN 10"/>
    <property type="match status" value="1"/>
</dbReference>
<dbReference type="GO" id="GO:0007169">
    <property type="term" value="P:cell surface receptor protein tyrosine kinase signaling pathway"/>
    <property type="evidence" value="ECO:0007669"/>
    <property type="project" value="TreeGrafter"/>
</dbReference>
<evidence type="ECO:0000259" key="2">
    <source>
        <dbReference type="PROSITE" id="PS50105"/>
    </source>
</evidence>
<organism evidence="3 4">
    <name type="scientific">Dreissena polymorpha</name>
    <name type="common">Zebra mussel</name>
    <name type="synonym">Mytilus polymorpha</name>
    <dbReference type="NCBI Taxonomy" id="45954"/>
    <lineage>
        <taxon>Eukaryota</taxon>
        <taxon>Metazoa</taxon>
        <taxon>Spiralia</taxon>
        <taxon>Lophotrochozoa</taxon>
        <taxon>Mollusca</taxon>
        <taxon>Bivalvia</taxon>
        <taxon>Autobranchia</taxon>
        <taxon>Heteroconchia</taxon>
        <taxon>Euheterodonta</taxon>
        <taxon>Imparidentia</taxon>
        <taxon>Neoheterodontei</taxon>
        <taxon>Myida</taxon>
        <taxon>Dreissenoidea</taxon>
        <taxon>Dreissenidae</taxon>
        <taxon>Dreissena</taxon>
    </lineage>
</organism>
<proteinExistence type="predicted"/>
<reference evidence="3" key="2">
    <citation type="submission" date="2020-11" db="EMBL/GenBank/DDBJ databases">
        <authorList>
            <person name="McCartney M.A."/>
            <person name="Auch B."/>
            <person name="Kono T."/>
            <person name="Mallez S."/>
            <person name="Becker A."/>
            <person name="Gohl D.M."/>
            <person name="Silverstein K.A.T."/>
            <person name="Koren S."/>
            <person name="Bechman K.B."/>
            <person name="Herman A."/>
            <person name="Abrahante J.E."/>
            <person name="Garbe J."/>
        </authorList>
    </citation>
    <scope>NUCLEOTIDE SEQUENCE</scope>
    <source>
        <strain evidence="3">Duluth1</strain>
        <tissue evidence="3">Whole animal</tissue>
    </source>
</reference>
<dbReference type="AlphaFoldDB" id="A0A9D4INV9"/>
<name>A0A9D4INV9_DREPO</name>
<dbReference type="PANTHER" id="PTHR20843:SF0">
    <property type="entry name" value="PROTEIN AVEUGLE"/>
    <property type="match status" value="1"/>
</dbReference>
<evidence type="ECO:0000313" key="3">
    <source>
        <dbReference type="EMBL" id="KAH3782646.1"/>
    </source>
</evidence>
<gene>
    <name evidence="3" type="ORF">DPMN_160565</name>
</gene>
<dbReference type="OrthoDB" id="434324at2759"/>
<dbReference type="InterPro" id="IPR013761">
    <property type="entry name" value="SAM/pointed_sf"/>
</dbReference>
<dbReference type="SUPFAM" id="SSF47769">
    <property type="entry name" value="SAM/Pointed domain"/>
    <property type="match status" value="1"/>
</dbReference>